<organism evidence="2">
    <name type="scientific">Longilinea arvoryzae</name>
    <dbReference type="NCBI Taxonomy" id="360412"/>
    <lineage>
        <taxon>Bacteria</taxon>
        <taxon>Bacillati</taxon>
        <taxon>Chloroflexota</taxon>
        <taxon>Anaerolineae</taxon>
        <taxon>Anaerolineales</taxon>
        <taxon>Anaerolineaceae</taxon>
        <taxon>Longilinea</taxon>
    </lineage>
</organism>
<dbReference type="Proteomes" id="UP000055060">
    <property type="component" value="Unassembled WGS sequence"/>
</dbReference>
<reference evidence="2" key="1">
    <citation type="submission" date="2015-07" db="EMBL/GenBank/DDBJ databases">
        <title>Draft Genome Sequences of Anaerolinea thermolimosa IMO-1, Bellilinea caldifistulae GOMI-1, Leptolinea tardivitalis YMTK-2, Levilinea saccharolytica KIBI-1,Longilinea arvoryzae KOME-1, Previously Described as Members of the Anaerolineaceae (Chloroflexi).</title>
        <authorList>
            <person name="Sekiguchi Y."/>
            <person name="Ohashi A."/>
            <person name="Matsuura N."/>
            <person name="Tourlousse M.D."/>
        </authorList>
    </citation>
    <scope>NUCLEOTIDE SEQUENCE [LARGE SCALE GENOMIC DNA]</scope>
    <source>
        <strain evidence="2">KOME-1</strain>
    </source>
</reference>
<evidence type="ECO:0000313" key="3">
    <source>
        <dbReference type="Proteomes" id="UP000055060"/>
    </source>
</evidence>
<gene>
    <name evidence="2" type="ORF">LARV_03072</name>
</gene>
<dbReference type="InterPro" id="IPR053959">
    <property type="entry name" value="YvlB/LiaX_N"/>
</dbReference>
<name>A0A0S7BLS8_9CHLR</name>
<sequence length="432" mass="45830">MFTQTLTLTNEKEIELKVDRDLELRGWDQPGVEVSVPRESDLTVKTVDEKLIIESFSNLKISVPQVMQIRIRKVEGDADIQDLTGLLTILGIGGDLDLDSTGETRIDAIGGDLDANKTAALDVTAVGGDAAVKHVPGAVKITNVGGDLDAESLGSLQLITVGGDCNVRKIEGEFSVANVGGDLNGADLAAQISAITVGGDLNLRIKQGGVKAMAGGDQVVSLNSLTGEPIHLSAGGDVNLHLPIQASAKMHISSGGRDILMRVGGWNERVEMFTFDFTLGEGTTPIQITAGGDVMVTDSSAETRKGSSTFEFGGVKVDVDAISQTVQDVVERASRSAEIASREVEERIQAAMRRVEEQNRRRGIRVGFDGFPGASPVPPVAPVATPPSTPPQGTVGRVSDEERKMILQMLQDHRITADEAIHLLDTLEGKNQ</sequence>
<protein>
    <recommendedName>
        <fullName evidence="1">YvlB/LiaX N-terminal domain-containing protein</fullName>
    </recommendedName>
</protein>
<dbReference type="RefSeq" id="WP_075074473.1">
    <property type="nucleotide sequence ID" value="NZ_DF967972.1"/>
</dbReference>
<dbReference type="Pfam" id="PF22746">
    <property type="entry name" value="SHOCT-like_DUF2089-C"/>
    <property type="match status" value="1"/>
</dbReference>
<proteinExistence type="predicted"/>
<dbReference type="OrthoDB" id="139679at2"/>
<accession>A0A0S7BLS8</accession>
<dbReference type="AlphaFoldDB" id="A0A0S7BLS8"/>
<dbReference type="STRING" id="360412.LARV_03072"/>
<dbReference type="EMBL" id="DF967972">
    <property type="protein sequence ID" value="GAP15288.1"/>
    <property type="molecule type" value="Genomic_DNA"/>
</dbReference>
<evidence type="ECO:0000259" key="1">
    <source>
        <dbReference type="Pfam" id="PF22746"/>
    </source>
</evidence>
<evidence type="ECO:0000313" key="2">
    <source>
        <dbReference type="EMBL" id="GAP15288.1"/>
    </source>
</evidence>
<feature type="domain" description="YvlB/LiaX N-terminal" evidence="1">
    <location>
        <begin position="401"/>
        <end position="431"/>
    </location>
</feature>
<keyword evidence="3" id="KW-1185">Reference proteome</keyword>